<dbReference type="InterPro" id="IPR036881">
    <property type="entry name" value="Glyco_hydro_3_C_sf"/>
</dbReference>
<dbReference type="InterPro" id="IPR051915">
    <property type="entry name" value="Cellulose_Degrad_GH3"/>
</dbReference>
<proteinExistence type="predicted"/>
<keyword evidence="3" id="KW-1185">Reference proteome</keyword>
<gene>
    <name evidence="2" type="ORF">HanXRQr2_Chr13g0598921</name>
</gene>
<evidence type="ECO:0000313" key="2">
    <source>
        <dbReference type="EMBL" id="KAF5774315.1"/>
    </source>
</evidence>
<dbReference type="PANTHER" id="PTHR30620">
    <property type="entry name" value="PERIPLASMIC BETA-GLUCOSIDASE-RELATED"/>
    <property type="match status" value="1"/>
</dbReference>
<comment type="caution">
    <text evidence="2">The sequence shown here is derived from an EMBL/GenBank/DDBJ whole genome shotgun (WGS) entry which is preliminary data.</text>
</comment>
<dbReference type="Gramene" id="mRNA:HanXRQr2_Chr13g0598921">
    <property type="protein sequence ID" value="mRNA:HanXRQr2_Chr13g0598921"/>
    <property type="gene ID" value="HanXRQr2_Chr13g0598921"/>
</dbReference>
<reference evidence="2" key="2">
    <citation type="submission" date="2020-06" db="EMBL/GenBank/DDBJ databases">
        <title>Helianthus annuus Genome sequencing and assembly Release 2.</title>
        <authorList>
            <person name="Gouzy J."/>
            <person name="Langlade N."/>
            <person name="Munos S."/>
        </authorList>
    </citation>
    <scope>NUCLEOTIDE SEQUENCE</scope>
    <source>
        <tissue evidence="2">Leaves</tissue>
    </source>
</reference>
<dbReference type="AlphaFoldDB" id="A0A9K3EIB5"/>
<name>A0A9K3EIB5_HELAN</name>
<keyword evidence="1 2" id="KW-0378">Hydrolase</keyword>
<dbReference type="EMBL" id="MNCJ02000328">
    <property type="protein sequence ID" value="KAF5774315.1"/>
    <property type="molecule type" value="Genomic_DNA"/>
</dbReference>
<dbReference type="EC" id="3.2.1.58" evidence="2"/>
<dbReference type="SUPFAM" id="SSF51445">
    <property type="entry name" value="(Trans)glycosidases"/>
    <property type="match status" value="1"/>
</dbReference>
<dbReference type="GO" id="GO:0005975">
    <property type="term" value="P:carbohydrate metabolic process"/>
    <property type="evidence" value="ECO:0007669"/>
    <property type="project" value="InterPro"/>
</dbReference>
<evidence type="ECO:0000256" key="1">
    <source>
        <dbReference type="ARBA" id="ARBA00022801"/>
    </source>
</evidence>
<sequence length="164" mass="18380">MHANRDLITGYLKDKLNFKGFITAGIDMVMVPNNYIEFINDLKYFVKNKFILMDRIDDAVSRILRVKFTMGLFENPIADFSKVNEPHRDIAREAVRKSLVLLKNGKQGSEPVLPLPKRASKVLVAGSHADNLGYQCGGWTIGWQGFSGNANATAIVYLMGGHRH</sequence>
<dbReference type="PANTHER" id="PTHR30620:SF35">
    <property type="entry name" value="GLYCOSYL HYDROLASE FAMILY PROTEIN"/>
    <property type="match status" value="1"/>
</dbReference>
<evidence type="ECO:0000313" key="3">
    <source>
        <dbReference type="Proteomes" id="UP000215914"/>
    </source>
</evidence>
<dbReference type="InterPro" id="IPR036962">
    <property type="entry name" value="Glyco_hydro_3_N_sf"/>
</dbReference>
<reference evidence="2" key="1">
    <citation type="journal article" date="2017" name="Nature">
        <title>The sunflower genome provides insights into oil metabolism, flowering and Asterid evolution.</title>
        <authorList>
            <person name="Badouin H."/>
            <person name="Gouzy J."/>
            <person name="Grassa C.J."/>
            <person name="Murat F."/>
            <person name="Staton S.E."/>
            <person name="Cottret L."/>
            <person name="Lelandais-Briere C."/>
            <person name="Owens G.L."/>
            <person name="Carrere S."/>
            <person name="Mayjonade B."/>
            <person name="Legrand L."/>
            <person name="Gill N."/>
            <person name="Kane N.C."/>
            <person name="Bowers J.E."/>
            <person name="Hubner S."/>
            <person name="Bellec A."/>
            <person name="Berard A."/>
            <person name="Berges H."/>
            <person name="Blanchet N."/>
            <person name="Boniface M.C."/>
            <person name="Brunel D."/>
            <person name="Catrice O."/>
            <person name="Chaidir N."/>
            <person name="Claudel C."/>
            <person name="Donnadieu C."/>
            <person name="Faraut T."/>
            <person name="Fievet G."/>
            <person name="Helmstetter N."/>
            <person name="King M."/>
            <person name="Knapp S.J."/>
            <person name="Lai Z."/>
            <person name="Le Paslier M.C."/>
            <person name="Lippi Y."/>
            <person name="Lorenzon L."/>
            <person name="Mandel J.R."/>
            <person name="Marage G."/>
            <person name="Marchand G."/>
            <person name="Marquand E."/>
            <person name="Bret-Mestries E."/>
            <person name="Morien E."/>
            <person name="Nambeesan S."/>
            <person name="Nguyen T."/>
            <person name="Pegot-Espagnet P."/>
            <person name="Pouilly N."/>
            <person name="Raftis F."/>
            <person name="Sallet E."/>
            <person name="Schiex T."/>
            <person name="Thomas J."/>
            <person name="Vandecasteele C."/>
            <person name="Vares D."/>
            <person name="Vear F."/>
            <person name="Vautrin S."/>
            <person name="Crespi M."/>
            <person name="Mangin B."/>
            <person name="Burke J.M."/>
            <person name="Salse J."/>
            <person name="Munos S."/>
            <person name="Vincourt P."/>
            <person name="Rieseberg L.H."/>
            <person name="Langlade N.B."/>
        </authorList>
    </citation>
    <scope>NUCLEOTIDE SEQUENCE</scope>
    <source>
        <tissue evidence="2">Leaves</tissue>
    </source>
</reference>
<dbReference type="Gene3D" id="3.40.50.1700">
    <property type="entry name" value="Glycoside hydrolase family 3 C-terminal domain"/>
    <property type="match status" value="1"/>
</dbReference>
<dbReference type="Proteomes" id="UP000215914">
    <property type="component" value="Unassembled WGS sequence"/>
</dbReference>
<dbReference type="SUPFAM" id="SSF52279">
    <property type="entry name" value="Beta-D-glucan exohydrolase, C-terminal domain"/>
    <property type="match status" value="1"/>
</dbReference>
<dbReference type="InterPro" id="IPR017853">
    <property type="entry name" value="GH"/>
</dbReference>
<accession>A0A9K3EIB5</accession>
<organism evidence="2 3">
    <name type="scientific">Helianthus annuus</name>
    <name type="common">Common sunflower</name>
    <dbReference type="NCBI Taxonomy" id="4232"/>
    <lineage>
        <taxon>Eukaryota</taxon>
        <taxon>Viridiplantae</taxon>
        <taxon>Streptophyta</taxon>
        <taxon>Embryophyta</taxon>
        <taxon>Tracheophyta</taxon>
        <taxon>Spermatophyta</taxon>
        <taxon>Magnoliopsida</taxon>
        <taxon>eudicotyledons</taxon>
        <taxon>Gunneridae</taxon>
        <taxon>Pentapetalae</taxon>
        <taxon>asterids</taxon>
        <taxon>campanulids</taxon>
        <taxon>Asterales</taxon>
        <taxon>Asteraceae</taxon>
        <taxon>Asteroideae</taxon>
        <taxon>Heliantheae alliance</taxon>
        <taxon>Heliantheae</taxon>
        <taxon>Helianthus</taxon>
    </lineage>
</organism>
<protein>
    <submittedName>
        <fullName evidence="2">Glucan 1,3-beta-glucosidase</fullName>
        <ecNumber evidence="2">3.2.1.58</ecNumber>
    </submittedName>
</protein>
<dbReference type="GO" id="GO:0004338">
    <property type="term" value="F:glucan exo-1,3-beta-glucosidase activity"/>
    <property type="evidence" value="ECO:0007669"/>
    <property type="project" value="UniProtKB-EC"/>
</dbReference>
<keyword evidence="2" id="KW-0326">Glycosidase</keyword>
<dbReference type="Gene3D" id="3.20.20.300">
    <property type="entry name" value="Glycoside hydrolase, family 3, N-terminal domain"/>
    <property type="match status" value="1"/>
</dbReference>